<dbReference type="InterPro" id="IPR010424">
    <property type="entry name" value="EutQ"/>
</dbReference>
<dbReference type="InterPro" id="IPR008579">
    <property type="entry name" value="UGlyAH_Cupin_dom"/>
</dbReference>
<keyword evidence="3" id="KW-1185">Reference proteome</keyword>
<protein>
    <submittedName>
        <fullName evidence="2">DUF861 domain-containing protein</fullName>
    </submittedName>
</protein>
<evidence type="ECO:0000313" key="2">
    <source>
        <dbReference type="EMBL" id="NDL60493.1"/>
    </source>
</evidence>
<sequence length="284" mass="31295">MTIGCWSAVGHRTTPASGDRAVSLVQEVSVNVVRPRIRKFRIADVNSWAQLGDDELYLQNVVNDAREGQLTIGFGRVGTGVSFESRFPYDEVVVVIRGAVTYQIDGAARTARAGDVAYYPADAPVVGRFDEHTEAVYIICPPHWQLTDSDWESIGSSQVPFAEPPATSQEQARVFGVGQYTLDQMGDLEYYSTAVVDEPGRELSVKFERVGQGVSGEHFFPYEEVHVVLKGILTIRTENETISVEPGEVVHLPMRARAVVQADADVEMVSVTHPPHWHIRAVAT</sequence>
<evidence type="ECO:0000313" key="3">
    <source>
        <dbReference type="Proteomes" id="UP000460435"/>
    </source>
</evidence>
<dbReference type="Gene3D" id="2.60.120.10">
    <property type="entry name" value="Jelly Rolls"/>
    <property type="match status" value="2"/>
</dbReference>
<proteinExistence type="predicted"/>
<accession>A0A7K3MB30</accession>
<gene>
    <name evidence="2" type="ORF">F7O44_25780</name>
</gene>
<organism evidence="2 3">
    <name type="scientific">Phytoactinopolyspora mesophila</name>
    <dbReference type="NCBI Taxonomy" id="2650750"/>
    <lineage>
        <taxon>Bacteria</taxon>
        <taxon>Bacillati</taxon>
        <taxon>Actinomycetota</taxon>
        <taxon>Actinomycetes</taxon>
        <taxon>Jiangellales</taxon>
        <taxon>Jiangellaceae</taxon>
        <taxon>Phytoactinopolyspora</taxon>
    </lineage>
</organism>
<dbReference type="SUPFAM" id="SSF51182">
    <property type="entry name" value="RmlC-like cupins"/>
    <property type="match status" value="2"/>
</dbReference>
<feature type="domain" description="(S)-ureidoglycine aminohydrolase cupin" evidence="1">
    <location>
        <begin position="83"/>
        <end position="137"/>
    </location>
</feature>
<name>A0A7K3MB30_9ACTN</name>
<evidence type="ECO:0000259" key="1">
    <source>
        <dbReference type="Pfam" id="PF05899"/>
    </source>
</evidence>
<dbReference type="PANTHER" id="PTHR36169:SF1">
    <property type="entry name" value="ACETATE KINASE EUTQ"/>
    <property type="match status" value="1"/>
</dbReference>
<dbReference type="AlphaFoldDB" id="A0A7K3MB30"/>
<dbReference type="Pfam" id="PF06249">
    <property type="entry name" value="EutQ"/>
    <property type="match status" value="1"/>
</dbReference>
<dbReference type="Pfam" id="PF05899">
    <property type="entry name" value="Cupin_3"/>
    <property type="match status" value="1"/>
</dbReference>
<dbReference type="Proteomes" id="UP000460435">
    <property type="component" value="Unassembled WGS sequence"/>
</dbReference>
<dbReference type="PANTHER" id="PTHR36169">
    <property type="entry name" value="ETHANOLAMINE UTILIZATION PROTEIN EUTQ"/>
    <property type="match status" value="1"/>
</dbReference>
<comment type="caution">
    <text evidence="2">The sequence shown here is derived from an EMBL/GenBank/DDBJ whole genome shotgun (WGS) entry which is preliminary data.</text>
</comment>
<dbReference type="InterPro" id="IPR014710">
    <property type="entry name" value="RmlC-like_jellyroll"/>
</dbReference>
<dbReference type="EMBL" id="WLZY01000012">
    <property type="protein sequence ID" value="NDL60493.1"/>
    <property type="molecule type" value="Genomic_DNA"/>
</dbReference>
<dbReference type="InterPro" id="IPR011051">
    <property type="entry name" value="RmlC_Cupin_sf"/>
</dbReference>
<reference evidence="2 3" key="1">
    <citation type="submission" date="2019-11" db="EMBL/GenBank/DDBJ databases">
        <authorList>
            <person name="Li X.-J."/>
            <person name="Feng X.-M."/>
        </authorList>
    </citation>
    <scope>NUCLEOTIDE SEQUENCE [LARGE SCALE GENOMIC DNA]</scope>
    <source>
        <strain evidence="2 3">XMNu-373</strain>
    </source>
</reference>